<organism evidence="2 3">
    <name type="scientific">Drosophila willistoni</name>
    <name type="common">Fruit fly</name>
    <dbReference type="NCBI Taxonomy" id="7260"/>
    <lineage>
        <taxon>Eukaryota</taxon>
        <taxon>Metazoa</taxon>
        <taxon>Ecdysozoa</taxon>
        <taxon>Arthropoda</taxon>
        <taxon>Hexapoda</taxon>
        <taxon>Insecta</taxon>
        <taxon>Pterygota</taxon>
        <taxon>Neoptera</taxon>
        <taxon>Endopterygota</taxon>
        <taxon>Diptera</taxon>
        <taxon>Brachycera</taxon>
        <taxon>Muscomorpha</taxon>
        <taxon>Ephydroidea</taxon>
        <taxon>Drosophilidae</taxon>
        <taxon>Drosophila</taxon>
        <taxon>Sophophora</taxon>
    </lineage>
</organism>
<evidence type="ECO:0000313" key="2">
    <source>
        <dbReference type="EMBL" id="EDW84124.1"/>
    </source>
</evidence>
<accession>B4NKR3</accession>
<feature type="signal peptide" evidence="1">
    <location>
        <begin position="1"/>
        <end position="20"/>
    </location>
</feature>
<dbReference type="FunCoup" id="B4NKR3">
    <property type="interactions" value="2"/>
</dbReference>
<dbReference type="OMA" id="CPQNSQY"/>
<gene>
    <name evidence="2" type="primary">Dwil\GK13310</name>
    <name evidence="2" type="ORF">Dwil_GK13310</name>
</gene>
<dbReference type="PhylomeDB" id="B4NKR3"/>
<keyword evidence="1" id="KW-0732">Signal</keyword>
<proteinExistence type="predicted"/>
<protein>
    <recommendedName>
        <fullName evidence="4">Chitin-binding type-2 domain-containing protein</fullName>
    </recommendedName>
</protein>
<evidence type="ECO:0000256" key="1">
    <source>
        <dbReference type="SAM" id="SignalP"/>
    </source>
</evidence>
<dbReference type="InParanoid" id="B4NKR3"/>
<reference evidence="2 3" key="1">
    <citation type="journal article" date="2007" name="Nature">
        <title>Evolution of genes and genomes on the Drosophila phylogeny.</title>
        <authorList>
            <consortium name="Drosophila 12 Genomes Consortium"/>
            <person name="Clark A.G."/>
            <person name="Eisen M.B."/>
            <person name="Smith D.R."/>
            <person name="Bergman C.M."/>
            <person name="Oliver B."/>
            <person name="Markow T.A."/>
            <person name="Kaufman T.C."/>
            <person name="Kellis M."/>
            <person name="Gelbart W."/>
            <person name="Iyer V.N."/>
            <person name="Pollard D.A."/>
            <person name="Sackton T.B."/>
            <person name="Larracuente A.M."/>
            <person name="Singh N.D."/>
            <person name="Abad J.P."/>
            <person name="Abt D.N."/>
            <person name="Adryan B."/>
            <person name="Aguade M."/>
            <person name="Akashi H."/>
            <person name="Anderson W.W."/>
            <person name="Aquadro C.F."/>
            <person name="Ardell D.H."/>
            <person name="Arguello R."/>
            <person name="Artieri C.G."/>
            <person name="Barbash D.A."/>
            <person name="Barker D."/>
            <person name="Barsanti P."/>
            <person name="Batterham P."/>
            <person name="Batzoglou S."/>
            <person name="Begun D."/>
            <person name="Bhutkar A."/>
            <person name="Blanco E."/>
            <person name="Bosak S.A."/>
            <person name="Bradley R.K."/>
            <person name="Brand A.D."/>
            <person name="Brent M.R."/>
            <person name="Brooks A.N."/>
            <person name="Brown R.H."/>
            <person name="Butlin R.K."/>
            <person name="Caggese C."/>
            <person name="Calvi B.R."/>
            <person name="Bernardo de Carvalho A."/>
            <person name="Caspi A."/>
            <person name="Castrezana S."/>
            <person name="Celniker S.E."/>
            <person name="Chang J.L."/>
            <person name="Chapple C."/>
            <person name="Chatterji S."/>
            <person name="Chinwalla A."/>
            <person name="Civetta A."/>
            <person name="Clifton S.W."/>
            <person name="Comeron J.M."/>
            <person name="Costello J.C."/>
            <person name="Coyne J.A."/>
            <person name="Daub J."/>
            <person name="David R.G."/>
            <person name="Delcher A.L."/>
            <person name="Delehaunty K."/>
            <person name="Do C.B."/>
            <person name="Ebling H."/>
            <person name="Edwards K."/>
            <person name="Eickbush T."/>
            <person name="Evans J.D."/>
            <person name="Filipski A."/>
            <person name="Findeiss S."/>
            <person name="Freyhult E."/>
            <person name="Fulton L."/>
            <person name="Fulton R."/>
            <person name="Garcia A.C."/>
            <person name="Gardiner A."/>
            <person name="Garfield D.A."/>
            <person name="Garvin B.E."/>
            <person name="Gibson G."/>
            <person name="Gilbert D."/>
            <person name="Gnerre S."/>
            <person name="Godfrey J."/>
            <person name="Good R."/>
            <person name="Gotea V."/>
            <person name="Gravely B."/>
            <person name="Greenberg A.J."/>
            <person name="Griffiths-Jones S."/>
            <person name="Gross S."/>
            <person name="Guigo R."/>
            <person name="Gustafson E.A."/>
            <person name="Haerty W."/>
            <person name="Hahn M.W."/>
            <person name="Halligan D.L."/>
            <person name="Halpern A.L."/>
            <person name="Halter G.M."/>
            <person name="Han M.V."/>
            <person name="Heger A."/>
            <person name="Hillier L."/>
            <person name="Hinrichs A.S."/>
            <person name="Holmes I."/>
            <person name="Hoskins R.A."/>
            <person name="Hubisz M.J."/>
            <person name="Hultmark D."/>
            <person name="Huntley M.A."/>
            <person name="Jaffe D.B."/>
            <person name="Jagadeeshan S."/>
            <person name="Jeck W.R."/>
            <person name="Johnson J."/>
            <person name="Jones C.D."/>
            <person name="Jordan W.C."/>
            <person name="Karpen G.H."/>
            <person name="Kataoka E."/>
            <person name="Keightley P.D."/>
            <person name="Kheradpour P."/>
            <person name="Kirkness E.F."/>
            <person name="Koerich L.B."/>
            <person name="Kristiansen K."/>
            <person name="Kudrna D."/>
            <person name="Kulathinal R.J."/>
            <person name="Kumar S."/>
            <person name="Kwok R."/>
            <person name="Lander E."/>
            <person name="Langley C.H."/>
            <person name="Lapoint R."/>
            <person name="Lazzaro B.P."/>
            <person name="Lee S.J."/>
            <person name="Levesque L."/>
            <person name="Li R."/>
            <person name="Lin C.F."/>
            <person name="Lin M.F."/>
            <person name="Lindblad-Toh K."/>
            <person name="Llopart A."/>
            <person name="Long M."/>
            <person name="Low L."/>
            <person name="Lozovsky E."/>
            <person name="Lu J."/>
            <person name="Luo M."/>
            <person name="Machado C.A."/>
            <person name="Makalowski W."/>
            <person name="Marzo M."/>
            <person name="Matsuda M."/>
            <person name="Matzkin L."/>
            <person name="McAllister B."/>
            <person name="McBride C.S."/>
            <person name="McKernan B."/>
            <person name="McKernan K."/>
            <person name="Mendez-Lago M."/>
            <person name="Minx P."/>
            <person name="Mollenhauer M.U."/>
            <person name="Montooth K."/>
            <person name="Mount S.M."/>
            <person name="Mu X."/>
            <person name="Myers E."/>
            <person name="Negre B."/>
            <person name="Newfeld S."/>
            <person name="Nielsen R."/>
            <person name="Noor M.A."/>
            <person name="O'Grady P."/>
            <person name="Pachter L."/>
            <person name="Papaceit M."/>
            <person name="Parisi M.J."/>
            <person name="Parisi M."/>
            <person name="Parts L."/>
            <person name="Pedersen J.S."/>
            <person name="Pesole G."/>
            <person name="Phillippy A.M."/>
            <person name="Ponting C.P."/>
            <person name="Pop M."/>
            <person name="Porcelli D."/>
            <person name="Powell J.R."/>
            <person name="Prohaska S."/>
            <person name="Pruitt K."/>
            <person name="Puig M."/>
            <person name="Quesneville H."/>
            <person name="Ram K.R."/>
            <person name="Rand D."/>
            <person name="Rasmussen M.D."/>
            <person name="Reed L.K."/>
            <person name="Reenan R."/>
            <person name="Reily A."/>
            <person name="Remington K.A."/>
            <person name="Rieger T.T."/>
            <person name="Ritchie M.G."/>
            <person name="Robin C."/>
            <person name="Rogers Y.H."/>
            <person name="Rohde C."/>
            <person name="Rozas J."/>
            <person name="Rubenfield M.J."/>
            <person name="Ruiz A."/>
            <person name="Russo S."/>
            <person name="Salzberg S.L."/>
            <person name="Sanchez-Gracia A."/>
            <person name="Saranga D.J."/>
            <person name="Sato H."/>
            <person name="Schaeffer S.W."/>
            <person name="Schatz M.C."/>
            <person name="Schlenke T."/>
            <person name="Schwartz R."/>
            <person name="Segarra C."/>
            <person name="Singh R.S."/>
            <person name="Sirot L."/>
            <person name="Sirota M."/>
            <person name="Sisneros N.B."/>
            <person name="Smith C.D."/>
            <person name="Smith T.F."/>
            <person name="Spieth J."/>
            <person name="Stage D.E."/>
            <person name="Stark A."/>
            <person name="Stephan W."/>
            <person name="Strausberg R.L."/>
            <person name="Strempel S."/>
            <person name="Sturgill D."/>
            <person name="Sutton G."/>
            <person name="Sutton G.G."/>
            <person name="Tao W."/>
            <person name="Teichmann S."/>
            <person name="Tobari Y.N."/>
            <person name="Tomimura Y."/>
            <person name="Tsolas J.M."/>
            <person name="Valente V.L."/>
            <person name="Venter E."/>
            <person name="Venter J.C."/>
            <person name="Vicario S."/>
            <person name="Vieira F.G."/>
            <person name="Vilella A.J."/>
            <person name="Villasante A."/>
            <person name="Walenz B."/>
            <person name="Wang J."/>
            <person name="Wasserman M."/>
            <person name="Watts T."/>
            <person name="Wilson D."/>
            <person name="Wilson R.K."/>
            <person name="Wing R.A."/>
            <person name="Wolfner M.F."/>
            <person name="Wong A."/>
            <person name="Wong G.K."/>
            <person name="Wu C.I."/>
            <person name="Wu G."/>
            <person name="Yamamoto D."/>
            <person name="Yang H.P."/>
            <person name="Yang S.P."/>
            <person name="Yorke J.A."/>
            <person name="Yoshida K."/>
            <person name="Zdobnov E."/>
            <person name="Zhang P."/>
            <person name="Zhang Y."/>
            <person name="Zimin A.V."/>
            <person name="Baldwin J."/>
            <person name="Abdouelleil A."/>
            <person name="Abdulkadir J."/>
            <person name="Abebe A."/>
            <person name="Abera B."/>
            <person name="Abreu J."/>
            <person name="Acer S.C."/>
            <person name="Aftuck L."/>
            <person name="Alexander A."/>
            <person name="An P."/>
            <person name="Anderson E."/>
            <person name="Anderson S."/>
            <person name="Arachi H."/>
            <person name="Azer M."/>
            <person name="Bachantsang P."/>
            <person name="Barry A."/>
            <person name="Bayul T."/>
            <person name="Berlin A."/>
            <person name="Bessette D."/>
            <person name="Bloom T."/>
            <person name="Blye J."/>
            <person name="Boguslavskiy L."/>
            <person name="Bonnet C."/>
            <person name="Boukhgalter B."/>
            <person name="Bourzgui I."/>
            <person name="Brown A."/>
            <person name="Cahill P."/>
            <person name="Channer S."/>
            <person name="Cheshatsang Y."/>
            <person name="Chuda L."/>
            <person name="Citroen M."/>
            <person name="Collymore A."/>
            <person name="Cooke P."/>
            <person name="Costello M."/>
            <person name="D'Aco K."/>
            <person name="Daza R."/>
            <person name="De Haan G."/>
            <person name="DeGray S."/>
            <person name="DeMaso C."/>
            <person name="Dhargay N."/>
            <person name="Dooley K."/>
            <person name="Dooley E."/>
            <person name="Doricent M."/>
            <person name="Dorje P."/>
            <person name="Dorjee K."/>
            <person name="Dupes A."/>
            <person name="Elong R."/>
            <person name="Falk J."/>
            <person name="Farina A."/>
            <person name="Faro S."/>
            <person name="Ferguson D."/>
            <person name="Fisher S."/>
            <person name="Foley C.D."/>
            <person name="Franke A."/>
            <person name="Friedrich D."/>
            <person name="Gadbois L."/>
            <person name="Gearin G."/>
            <person name="Gearin C.R."/>
            <person name="Giannoukos G."/>
            <person name="Goode T."/>
            <person name="Graham J."/>
            <person name="Grandbois E."/>
            <person name="Grewal S."/>
            <person name="Gyaltsen K."/>
            <person name="Hafez N."/>
            <person name="Hagos B."/>
            <person name="Hall J."/>
            <person name="Henson C."/>
            <person name="Hollinger A."/>
            <person name="Honan T."/>
            <person name="Huard M.D."/>
            <person name="Hughes L."/>
            <person name="Hurhula B."/>
            <person name="Husby M.E."/>
            <person name="Kamat A."/>
            <person name="Kanga B."/>
            <person name="Kashin S."/>
            <person name="Khazanovich D."/>
            <person name="Kisner P."/>
            <person name="Lance K."/>
            <person name="Lara M."/>
            <person name="Lee W."/>
            <person name="Lennon N."/>
            <person name="Letendre F."/>
            <person name="LeVine R."/>
            <person name="Lipovsky A."/>
            <person name="Liu X."/>
            <person name="Liu J."/>
            <person name="Liu S."/>
            <person name="Lokyitsang T."/>
            <person name="Lokyitsang Y."/>
            <person name="Lubonja R."/>
            <person name="Lui A."/>
            <person name="MacDonald P."/>
            <person name="Magnisalis V."/>
            <person name="Maru K."/>
            <person name="Matthews C."/>
            <person name="McCusker W."/>
            <person name="McDonough S."/>
            <person name="Mehta T."/>
            <person name="Meldrim J."/>
            <person name="Meneus L."/>
            <person name="Mihai O."/>
            <person name="Mihalev A."/>
            <person name="Mihova T."/>
            <person name="Mittelman R."/>
            <person name="Mlenga V."/>
            <person name="Montmayeur A."/>
            <person name="Mulrain L."/>
            <person name="Navidi A."/>
            <person name="Naylor J."/>
            <person name="Negash T."/>
            <person name="Nguyen T."/>
            <person name="Nguyen N."/>
            <person name="Nicol R."/>
            <person name="Norbu C."/>
            <person name="Norbu N."/>
            <person name="Novod N."/>
            <person name="O'Neill B."/>
            <person name="Osman S."/>
            <person name="Markiewicz E."/>
            <person name="Oyono O.L."/>
            <person name="Patti C."/>
            <person name="Phunkhang P."/>
            <person name="Pierre F."/>
            <person name="Priest M."/>
            <person name="Raghuraman S."/>
            <person name="Rege F."/>
            <person name="Reyes R."/>
            <person name="Rise C."/>
            <person name="Rogov P."/>
            <person name="Ross K."/>
            <person name="Ryan E."/>
            <person name="Settipalli S."/>
            <person name="Shea T."/>
            <person name="Sherpa N."/>
            <person name="Shi L."/>
            <person name="Shih D."/>
            <person name="Sparrow T."/>
            <person name="Spaulding J."/>
            <person name="Stalker J."/>
            <person name="Stange-Thomann N."/>
            <person name="Stavropoulos S."/>
            <person name="Stone C."/>
            <person name="Strader C."/>
            <person name="Tesfaye S."/>
            <person name="Thomson T."/>
            <person name="Thoulutsang Y."/>
            <person name="Thoulutsang D."/>
            <person name="Topham K."/>
            <person name="Topping I."/>
            <person name="Tsamla T."/>
            <person name="Vassiliev H."/>
            <person name="Vo A."/>
            <person name="Wangchuk T."/>
            <person name="Wangdi T."/>
            <person name="Weiand M."/>
            <person name="Wilkinson J."/>
            <person name="Wilson A."/>
            <person name="Yadav S."/>
            <person name="Young G."/>
            <person name="Yu Q."/>
            <person name="Zembek L."/>
            <person name="Zhong D."/>
            <person name="Zimmer A."/>
            <person name="Zwirko Z."/>
            <person name="Jaffe D.B."/>
            <person name="Alvarez P."/>
            <person name="Brockman W."/>
            <person name="Butler J."/>
            <person name="Chin C."/>
            <person name="Gnerre S."/>
            <person name="Grabherr M."/>
            <person name="Kleber M."/>
            <person name="Mauceli E."/>
            <person name="MacCallum I."/>
        </authorList>
    </citation>
    <scope>NUCLEOTIDE SEQUENCE [LARGE SCALE GENOMIC DNA]</scope>
    <source>
        <strain evidence="3">Tucson 14030-0811.24</strain>
    </source>
</reference>
<dbReference type="eggNOG" id="ENOG502T2WS">
    <property type="taxonomic scope" value="Eukaryota"/>
</dbReference>
<feature type="chain" id="PRO_5002819955" description="Chitin-binding type-2 domain-containing protein" evidence="1">
    <location>
        <begin position="21"/>
        <end position="61"/>
    </location>
</feature>
<name>B4NKR3_DROWI</name>
<evidence type="ECO:0008006" key="4">
    <source>
        <dbReference type="Google" id="ProtNLM"/>
    </source>
</evidence>
<dbReference type="AlphaFoldDB" id="B4NKR3"/>
<keyword evidence="3" id="KW-1185">Reference proteome</keyword>
<evidence type="ECO:0000313" key="3">
    <source>
        <dbReference type="Proteomes" id="UP000007798"/>
    </source>
</evidence>
<dbReference type="HOGENOM" id="CLU_2944125_0_0_1"/>
<dbReference type="OrthoDB" id="8010853at2759"/>
<dbReference type="Proteomes" id="UP000007798">
    <property type="component" value="Unassembled WGS sequence"/>
</dbReference>
<dbReference type="EMBL" id="CH964272">
    <property type="protein sequence ID" value="EDW84124.1"/>
    <property type="molecule type" value="Genomic_DNA"/>
</dbReference>
<sequence>MNFSWLAVFIFSMIFAAVAAVHCPAPFKSEGHDCTAKRTIRGECPQGSQYKASINKCVYKH</sequence>